<reference evidence="1" key="1">
    <citation type="journal article" date="2021" name="PeerJ">
        <title>Extensive microbial diversity within the chicken gut microbiome revealed by metagenomics and culture.</title>
        <authorList>
            <person name="Gilroy R."/>
            <person name="Ravi A."/>
            <person name="Getino M."/>
            <person name="Pursley I."/>
            <person name="Horton D.L."/>
            <person name="Alikhan N.F."/>
            <person name="Baker D."/>
            <person name="Gharbi K."/>
            <person name="Hall N."/>
            <person name="Watson M."/>
            <person name="Adriaenssens E.M."/>
            <person name="Foster-Nyarko E."/>
            <person name="Jarju S."/>
            <person name="Secka A."/>
            <person name="Antonio M."/>
            <person name="Oren A."/>
            <person name="Chaudhuri R.R."/>
            <person name="La Ragione R."/>
            <person name="Hildebrand F."/>
            <person name="Pallen M.J."/>
        </authorList>
    </citation>
    <scope>NUCLEOTIDE SEQUENCE</scope>
    <source>
        <strain evidence="1">CHK193-4272</strain>
    </source>
</reference>
<name>A0A9D1THE7_9FIRM</name>
<dbReference type="Proteomes" id="UP000886808">
    <property type="component" value="Unassembled WGS sequence"/>
</dbReference>
<proteinExistence type="predicted"/>
<gene>
    <name evidence="1" type="ORF">H9746_03520</name>
</gene>
<dbReference type="AlphaFoldDB" id="A0A9D1THE7"/>
<dbReference type="EMBL" id="DXIE01000026">
    <property type="protein sequence ID" value="HIV61904.1"/>
    <property type="molecule type" value="Genomic_DNA"/>
</dbReference>
<reference evidence="1" key="2">
    <citation type="submission" date="2021-04" db="EMBL/GenBank/DDBJ databases">
        <authorList>
            <person name="Gilroy R."/>
        </authorList>
    </citation>
    <scope>NUCLEOTIDE SEQUENCE</scope>
    <source>
        <strain evidence="1">CHK193-4272</strain>
    </source>
</reference>
<dbReference type="Gene3D" id="1.10.287.1080">
    <property type="entry name" value="MazG-like"/>
    <property type="match status" value="1"/>
</dbReference>
<accession>A0A9D1THE7</accession>
<sequence>MNHYKDIKKIAKHYGFRNQGLKLAEEASELSSAMCKLLSGEGGRKAVIEEMADVTIMLEQMQYLMHIDKSEIISTMENKLNRQLARMKK</sequence>
<evidence type="ECO:0008006" key="3">
    <source>
        <dbReference type="Google" id="ProtNLM"/>
    </source>
</evidence>
<dbReference type="SUPFAM" id="SSF101386">
    <property type="entry name" value="all-alpha NTP pyrophosphatases"/>
    <property type="match status" value="1"/>
</dbReference>
<comment type="caution">
    <text evidence="1">The sequence shown here is derived from an EMBL/GenBank/DDBJ whole genome shotgun (WGS) entry which is preliminary data.</text>
</comment>
<organism evidence="1 2">
    <name type="scientific">Candidatus Butyricicoccus avistercoris</name>
    <dbReference type="NCBI Taxonomy" id="2838518"/>
    <lineage>
        <taxon>Bacteria</taxon>
        <taxon>Bacillati</taxon>
        <taxon>Bacillota</taxon>
        <taxon>Clostridia</taxon>
        <taxon>Eubacteriales</taxon>
        <taxon>Butyricicoccaceae</taxon>
        <taxon>Butyricicoccus</taxon>
    </lineage>
</organism>
<evidence type="ECO:0000313" key="1">
    <source>
        <dbReference type="EMBL" id="HIV61904.1"/>
    </source>
</evidence>
<dbReference type="CDD" id="cd11539">
    <property type="entry name" value="NTP-PPase_u2"/>
    <property type="match status" value="1"/>
</dbReference>
<protein>
    <recommendedName>
        <fullName evidence="3">NTP pyrophosphohydrolase MazG putative catalytic core domain-containing protein</fullName>
    </recommendedName>
</protein>
<evidence type="ECO:0000313" key="2">
    <source>
        <dbReference type="Proteomes" id="UP000886808"/>
    </source>
</evidence>